<evidence type="ECO:0000313" key="2">
    <source>
        <dbReference type="EMBL" id="BAN01928.1"/>
    </source>
</evidence>
<organism evidence="2 3">
    <name type="scientific">Ilumatobacter coccineus (strain NBRC 103263 / KCTC 29153 / YM16-304)</name>
    <dbReference type="NCBI Taxonomy" id="1313172"/>
    <lineage>
        <taxon>Bacteria</taxon>
        <taxon>Bacillati</taxon>
        <taxon>Actinomycetota</taxon>
        <taxon>Acidimicrobiia</taxon>
        <taxon>Acidimicrobiales</taxon>
        <taxon>Ilumatobacteraceae</taxon>
        <taxon>Ilumatobacter</taxon>
    </lineage>
</organism>
<proteinExistence type="predicted"/>
<evidence type="ECO:0000313" key="3">
    <source>
        <dbReference type="Proteomes" id="UP000011863"/>
    </source>
</evidence>
<dbReference type="RefSeq" id="WP_015441175.1">
    <property type="nucleotide sequence ID" value="NC_020520.1"/>
</dbReference>
<dbReference type="GO" id="GO:0003723">
    <property type="term" value="F:RNA binding"/>
    <property type="evidence" value="ECO:0007669"/>
    <property type="project" value="InterPro"/>
</dbReference>
<dbReference type="SMART" id="SM00873">
    <property type="entry name" value="B3_4"/>
    <property type="match status" value="1"/>
</dbReference>
<dbReference type="PANTHER" id="PTHR39209">
    <property type="match status" value="1"/>
</dbReference>
<dbReference type="EMBL" id="AP012057">
    <property type="protein sequence ID" value="BAN01928.1"/>
    <property type="molecule type" value="Genomic_DNA"/>
</dbReference>
<name>A0A6C7EBB4_ILUCY</name>
<reference evidence="2 3" key="1">
    <citation type="journal article" date="2013" name="Int. J. Syst. Evol. Microbiol.">
        <title>Ilumatobacter nonamiense sp. nov. and Ilumatobacter coccineum sp. nov., isolated from seashore sand.</title>
        <authorList>
            <person name="Matsumoto A."/>
            <person name="Kasai H."/>
            <person name="Matsuo Y."/>
            <person name="Shizuri Y."/>
            <person name="Ichikawa N."/>
            <person name="Fujita N."/>
            <person name="Omura S."/>
            <person name="Takahashi Y."/>
        </authorList>
    </citation>
    <scope>NUCLEOTIDE SEQUENCE [LARGE SCALE GENOMIC DNA]</scope>
    <source>
        <strain evidence="3">NBRC 103263 / KCTC 29153 / YM16-304</strain>
    </source>
</reference>
<dbReference type="GO" id="GO:0004826">
    <property type="term" value="F:phenylalanine-tRNA ligase activity"/>
    <property type="evidence" value="ECO:0007669"/>
    <property type="project" value="InterPro"/>
</dbReference>
<gene>
    <name evidence="2" type="ORF">YM304_16140</name>
</gene>
<dbReference type="InterPro" id="IPR005146">
    <property type="entry name" value="B3/B4_tRNA-bd"/>
</dbReference>
<dbReference type="Pfam" id="PF03483">
    <property type="entry name" value="B3_4"/>
    <property type="match status" value="1"/>
</dbReference>
<sequence length="235" mass="26033">MVQHAWSEVDLDEWLAAVSIDQAIFDLRPDYCAGLMVVAGISAGPSDTDSDHWLQAADSCDIDLDDEHLEHWRDTYRAFGAKPNRTRPSADALSRRAQKNGLPRINKITDTYNAISLLQRIPIGVENLDAYLGPARLVRAEGTEQFHTISDGLSVVEHPEPGEPIWRDDTGVTCRRWNWRQTTRTAITDATADALFIVDALGPNAHQRAITAIDTLRTALAADTPSATRYIDTTN</sequence>
<evidence type="ECO:0000259" key="1">
    <source>
        <dbReference type="SMART" id="SM00873"/>
    </source>
</evidence>
<protein>
    <recommendedName>
        <fullName evidence="1">B3/B4 tRNA-binding domain-containing protein</fullName>
    </recommendedName>
</protein>
<accession>A0A6C7EBB4</accession>
<dbReference type="KEGG" id="aym:YM304_16140"/>
<dbReference type="SUPFAM" id="SSF56037">
    <property type="entry name" value="PheT/TilS domain"/>
    <property type="match status" value="1"/>
</dbReference>
<dbReference type="AlphaFoldDB" id="A0A6C7EBB4"/>
<feature type="domain" description="B3/B4 tRNA-binding" evidence="1">
    <location>
        <begin position="70"/>
        <end position="222"/>
    </location>
</feature>
<dbReference type="InterPro" id="IPR020825">
    <property type="entry name" value="Phe-tRNA_synthase-like_B3/B4"/>
</dbReference>
<dbReference type="PANTHER" id="PTHR39209:SF2">
    <property type="entry name" value="CYTOPLASMIC PROTEIN"/>
    <property type="match status" value="1"/>
</dbReference>
<dbReference type="Gene3D" id="3.50.40.10">
    <property type="entry name" value="Phenylalanyl-trna Synthetase, Chain B, domain 3"/>
    <property type="match status" value="1"/>
</dbReference>
<keyword evidence="3" id="KW-1185">Reference proteome</keyword>
<dbReference type="Proteomes" id="UP000011863">
    <property type="component" value="Chromosome"/>
</dbReference>